<protein>
    <recommendedName>
        <fullName evidence="1">WIYLD domain-containing protein</fullName>
    </recommendedName>
</protein>
<evidence type="ECO:0000313" key="3">
    <source>
        <dbReference type="Proteomes" id="UP001630127"/>
    </source>
</evidence>
<organism evidence="2 3">
    <name type="scientific">Cinchona calisaya</name>
    <dbReference type="NCBI Taxonomy" id="153742"/>
    <lineage>
        <taxon>Eukaryota</taxon>
        <taxon>Viridiplantae</taxon>
        <taxon>Streptophyta</taxon>
        <taxon>Embryophyta</taxon>
        <taxon>Tracheophyta</taxon>
        <taxon>Spermatophyta</taxon>
        <taxon>Magnoliopsida</taxon>
        <taxon>eudicotyledons</taxon>
        <taxon>Gunneridae</taxon>
        <taxon>Pentapetalae</taxon>
        <taxon>asterids</taxon>
        <taxon>lamiids</taxon>
        <taxon>Gentianales</taxon>
        <taxon>Rubiaceae</taxon>
        <taxon>Cinchonoideae</taxon>
        <taxon>Cinchoneae</taxon>
        <taxon>Cinchona</taxon>
    </lineage>
</organism>
<accession>A0ABD2ZZM6</accession>
<comment type="caution">
    <text evidence="2">The sequence shown here is derived from an EMBL/GenBank/DDBJ whole genome shotgun (WGS) entry which is preliminary data.</text>
</comment>
<reference evidence="2 3" key="1">
    <citation type="submission" date="2024-11" db="EMBL/GenBank/DDBJ databases">
        <title>A near-complete genome assembly of Cinchona calisaya.</title>
        <authorList>
            <person name="Lian D.C."/>
            <person name="Zhao X.W."/>
            <person name="Wei L."/>
        </authorList>
    </citation>
    <scope>NUCLEOTIDE SEQUENCE [LARGE SCALE GENOMIC DNA]</scope>
    <source>
        <tissue evidence="2">Nenye</tissue>
    </source>
</reference>
<dbReference type="Gene3D" id="1.10.8.850">
    <property type="entry name" value="Histone-lysine N methyltransferase , C-terminal domain-like"/>
    <property type="match status" value="1"/>
</dbReference>
<name>A0ABD2ZZM6_9GENT</name>
<dbReference type="EMBL" id="JBJUIK010000007">
    <property type="protein sequence ID" value="KAL3523957.1"/>
    <property type="molecule type" value="Genomic_DNA"/>
</dbReference>
<evidence type="ECO:0000313" key="2">
    <source>
        <dbReference type="EMBL" id="KAL3523957.1"/>
    </source>
</evidence>
<proteinExistence type="predicted"/>
<dbReference type="InterPro" id="IPR043017">
    <property type="entry name" value="WIYLD_dom_sf"/>
</dbReference>
<evidence type="ECO:0000259" key="1">
    <source>
        <dbReference type="Pfam" id="PF10440"/>
    </source>
</evidence>
<gene>
    <name evidence="2" type="ORF">ACH5RR_016791</name>
</gene>
<dbReference type="Proteomes" id="UP001630127">
    <property type="component" value="Unassembled WGS sequence"/>
</dbReference>
<dbReference type="Pfam" id="PF10440">
    <property type="entry name" value="WIYLD"/>
    <property type="match status" value="1"/>
</dbReference>
<dbReference type="AlphaFoldDB" id="A0ABD2ZZM6"/>
<dbReference type="PANTHER" id="PTHR34271:SF1">
    <property type="entry name" value="NUCLEOLAR HISTONE METHYLTRANSFERASE-RELATED PROTEIN"/>
    <property type="match status" value="1"/>
</dbReference>
<keyword evidence="3" id="KW-1185">Reference proteome</keyword>
<feature type="domain" description="WIYLD" evidence="1">
    <location>
        <begin position="11"/>
        <end position="70"/>
    </location>
</feature>
<dbReference type="InterPro" id="IPR018848">
    <property type="entry name" value="WIYLD_domain"/>
</dbReference>
<dbReference type="PANTHER" id="PTHR34271">
    <property type="entry name" value="NUCLEOLAR HISTONE METHYLTRANSFERASE-RELATED PROTEIN"/>
    <property type="match status" value="1"/>
</dbReference>
<sequence length="171" mass="19347">MAPPRNNRRRKVGLMRIDAALASMRPLGFSDDIVRKSVKDLLNVYGDEGWIFIEEASYKLLIETILEEQQLTEEKGEKVGGGDYAGREICEQSQSVLQLCDKQQEIDDEKRKGKKIQADNYLISKDDTGLALPGSQLDIAPTRPSMIMDRVPTNRIRQPCYGWISDDEADD</sequence>